<comment type="caution">
    <text evidence="3">The sequence shown here is derived from an EMBL/GenBank/DDBJ whole genome shotgun (WGS) entry which is preliminary data.</text>
</comment>
<evidence type="ECO:0000256" key="1">
    <source>
        <dbReference type="SAM" id="MobiDB-lite"/>
    </source>
</evidence>
<evidence type="ECO:0000313" key="3">
    <source>
        <dbReference type="EMBL" id="OIK03837.1"/>
    </source>
</evidence>
<feature type="compositionally biased region" description="Low complexity" evidence="1">
    <location>
        <begin position="171"/>
        <end position="192"/>
    </location>
</feature>
<name>A0A1S2QDU9_9ACTN</name>
<proteinExistence type="predicted"/>
<sequence>MPRTPWTRRTLTALAACVLLPLGAADCTSGHTRGGAPSPAPVGKVLGDTDGAGRHLREAGTKNAPGVGVEVTPDTHDGWDVRLTFRRFHCSAPGAGRAAATGRGLAYLFVDGHETARLRSYDYHLPGRLVPRGTHHVTARLYADDGTAWAVHGKPVQSTADITVSDPEPSRSPAPASSPGSARSGGKASSAPTMGGSPVR</sequence>
<accession>A0A1S2QDU9</accession>
<organism evidence="3 4">
    <name type="scientific">Streptomyces monashensis</name>
    <dbReference type="NCBI Taxonomy" id="1678012"/>
    <lineage>
        <taxon>Bacteria</taxon>
        <taxon>Bacillati</taxon>
        <taxon>Actinomycetota</taxon>
        <taxon>Actinomycetes</taxon>
        <taxon>Kitasatosporales</taxon>
        <taxon>Streptomycetaceae</taxon>
        <taxon>Streptomyces</taxon>
    </lineage>
</organism>
<feature type="region of interest" description="Disordered" evidence="1">
    <location>
        <begin position="158"/>
        <end position="200"/>
    </location>
</feature>
<evidence type="ECO:0000256" key="2">
    <source>
        <dbReference type="SAM" id="SignalP"/>
    </source>
</evidence>
<evidence type="ECO:0000313" key="4">
    <source>
        <dbReference type="Proteomes" id="UP000179642"/>
    </source>
</evidence>
<dbReference type="Proteomes" id="UP000179642">
    <property type="component" value="Unassembled WGS sequence"/>
</dbReference>
<gene>
    <name evidence="3" type="ORF">BIV23_20050</name>
</gene>
<dbReference type="RefSeq" id="WP_071382276.1">
    <property type="nucleotide sequence ID" value="NZ_MLYO01000033.1"/>
</dbReference>
<keyword evidence="4" id="KW-1185">Reference proteome</keyword>
<feature type="signal peptide" evidence="2">
    <location>
        <begin position="1"/>
        <end position="24"/>
    </location>
</feature>
<keyword evidence="2" id="KW-0732">Signal</keyword>
<dbReference type="OrthoDB" id="6717945at2"/>
<dbReference type="AlphaFoldDB" id="A0A1S2QDU9"/>
<dbReference type="EMBL" id="MLYO01000033">
    <property type="protein sequence ID" value="OIK03837.1"/>
    <property type="molecule type" value="Genomic_DNA"/>
</dbReference>
<evidence type="ECO:0008006" key="5">
    <source>
        <dbReference type="Google" id="ProtNLM"/>
    </source>
</evidence>
<reference evidence="3 4" key="1">
    <citation type="submission" date="2016-10" db="EMBL/GenBank/DDBJ databases">
        <title>Genome sequence of Streptomyces sp. MUSC 1.</title>
        <authorList>
            <person name="Lee L.-H."/>
            <person name="Ser H.-L."/>
            <person name="Law J.W.-F."/>
        </authorList>
    </citation>
    <scope>NUCLEOTIDE SEQUENCE [LARGE SCALE GENOMIC DNA]</scope>
    <source>
        <strain evidence="3 4">MUSC 1</strain>
    </source>
</reference>
<feature type="chain" id="PRO_5010200541" description="Nuclear transport factor 2 family protein" evidence="2">
    <location>
        <begin position="25"/>
        <end position="200"/>
    </location>
</feature>
<protein>
    <recommendedName>
        <fullName evidence="5">Nuclear transport factor 2 family protein</fullName>
    </recommendedName>
</protein>